<evidence type="ECO:0000256" key="2">
    <source>
        <dbReference type="SAM" id="Phobius"/>
    </source>
</evidence>
<name>A0A810Q0B8_9FIRM</name>
<dbReference type="Pfam" id="PF12733">
    <property type="entry name" value="Cadherin-like"/>
    <property type="match status" value="1"/>
</dbReference>
<dbReference type="EMBL" id="AP023416">
    <property type="protein sequence ID" value="BCK79747.1"/>
    <property type="molecule type" value="Genomic_DNA"/>
</dbReference>
<feature type="domain" description="Cadherin-like beta-sandwich-like" evidence="4">
    <location>
        <begin position="151"/>
        <end position="228"/>
    </location>
</feature>
<reference evidence="5" key="1">
    <citation type="submission" date="2020-09" db="EMBL/GenBank/DDBJ databases">
        <title>New species isolated from human feces.</title>
        <authorList>
            <person name="Kitahara M."/>
            <person name="Shigeno Y."/>
            <person name="Shime M."/>
            <person name="Matsumoto Y."/>
            <person name="Nakamura S."/>
            <person name="Motooka D."/>
            <person name="Fukuoka S."/>
            <person name="Nishikawa H."/>
            <person name="Benno Y."/>
        </authorList>
    </citation>
    <scope>NUCLEOTIDE SEQUENCE</scope>
    <source>
        <strain evidence="5">MM35</strain>
        <plasmid evidence="5">pMM35_01</plasmid>
    </source>
</reference>
<keyword evidence="2" id="KW-1133">Transmembrane helix</keyword>
<accession>A0A810Q0B8</accession>
<evidence type="ECO:0000256" key="1">
    <source>
        <dbReference type="SAM" id="MobiDB-lite"/>
    </source>
</evidence>
<keyword evidence="2" id="KW-0472">Membrane</keyword>
<evidence type="ECO:0000313" key="6">
    <source>
        <dbReference type="Proteomes" id="UP000681343"/>
    </source>
</evidence>
<keyword evidence="2" id="KW-0812">Transmembrane</keyword>
<protein>
    <recommendedName>
        <fullName evidence="4">Cadherin-like beta-sandwich-like domain-containing protein</fullName>
    </recommendedName>
</protein>
<dbReference type="Proteomes" id="UP000681343">
    <property type="component" value="Plasmid pMM35_01"/>
</dbReference>
<geneLocation type="plasmid" evidence="5 6">
    <name>pMM35_01</name>
</geneLocation>
<keyword evidence="5" id="KW-0614">Plasmid</keyword>
<dbReference type="KEGG" id="vfa:MM35RIKEN_19390"/>
<feature type="compositionally biased region" description="Low complexity" evidence="1">
    <location>
        <begin position="451"/>
        <end position="472"/>
    </location>
</feature>
<evidence type="ECO:0000256" key="3">
    <source>
        <dbReference type="SAM" id="SignalP"/>
    </source>
</evidence>
<feature type="region of interest" description="Disordered" evidence="1">
    <location>
        <begin position="438"/>
        <end position="576"/>
    </location>
</feature>
<feature type="compositionally biased region" description="Low complexity" evidence="1">
    <location>
        <begin position="482"/>
        <end position="497"/>
    </location>
</feature>
<feature type="compositionally biased region" description="Basic and acidic residues" evidence="1">
    <location>
        <begin position="552"/>
        <end position="576"/>
    </location>
</feature>
<gene>
    <name evidence="5" type="ORF">MM35RIKEN_19390</name>
</gene>
<dbReference type="AlphaFoldDB" id="A0A810Q0B8"/>
<feature type="region of interest" description="Disordered" evidence="1">
    <location>
        <begin position="126"/>
        <end position="147"/>
    </location>
</feature>
<feature type="transmembrane region" description="Helical" evidence="2">
    <location>
        <begin position="405"/>
        <end position="427"/>
    </location>
</feature>
<dbReference type="InterPro" id="IPR025883">
    <property type="entry name" value="Cadherin-like_domain"/>
</dbReference>
<feature type="signal peptide" evidence="3">
    <location>
        <begin position="1"/>
        <end position="27"/>
    </location>
</feature>
<dbReference type="RefSeq" id="WP_212821511.1">
    <property type="nucleotide sequence ID" value="NZ_AP023416.1"/>
</dbReference>
<proteinExistence type="predicted"/>
<keyword evidence="6" id="KW-1185">Reference proteome</keyword>
<keyword evidence="3" id="KW-0732">Signal</keyword>
<evidence type="ECO:0000259" key="4">
    <source>
        <dbReference type="Pfam" id="PF12733"/>
    </source>
</evidence>
<sequence>MKLLKKPLVSLALLCVMLFSLLQVSYAAGMSVSAGQSTVSVGRTVAFTITVPAGSEAWTYSVAYSANLTLESGDLAPMGFEGDNRTNQLVFRANDTGTGSVWISAGSYCVSGVDYDASGSASVSIVSASTPDDSEPDYTPSTPGKSGNNALSALTVSAGTLTPAFDPAVTEYTISLPQGTEKLTLTATPSDSNATVQGDGELTLQEGENTLPLVVTAENGDTKTYTVTAKVAQAPTLFLSFSGAKLGVVKDVEGVTPPTGFTAAEPVSQGGDTLPLWVDASGKHTLVYLVDEKGVAGFYLYSRTEGVLSPYLPLVCGGATYIYTGIPSEKAAVPGLKAATVEAFSQTLSGWRYEDAALSDFLVLYLMDDSGQYGYYTYDTKNATLQRFSGAVFTDSGETLAVPMLYVYIAGGAAALLLILMLVFACVSGSRGRKLRALASKQTEPAEEAAPEALPEETQTPEESPVEEATPAPEEEAEAPAEEPVPGEEAGPAAQEPETSEEEVVPAAEPAAPEVPEPVTPEAASTSEPAPTPEETSVPEEAPPAQPEEAPTEDKSLEDTLRKLPLDELLQDIRDL</sequence>
<feature type="chain" id="PRO_5032321086" description="Cadherin-like beta-sandwich-like domain-containing protein" evidence="3">
    <location>
        <begin position="28"/>
        <end position="576"/>
    </location>
</feature>
<evidence type="ECO:0000313" key="5">
    <source>
        <dbReference type="EMBL" id="BCK79747.1"/>
    </source>
</evidence>
<organism evidence="5 6">
    <name type="scientific">Vescimonas fastidiosa</name>
    <dbReference type="NCBI Taxonomy" id="2714353"/>
    <lineage>
        <taxon>Bacteria</taxon>
        <taxon>Bacillati</taxon>
        <taxon>Bacillota</taxon>
        <taxon>Clostridia</taxon>
        <taxon>Eubacteriales</taxon>
        <taxon>Oscillospiraceae</taxon>
        <taxon>Vescimonas</taxon>
    </lineage>
</organism>